<sequence>MNSNVSTRATTLDNPLPVSSLPRAVRARLEDSITGELQIMAASVVQGYETEIDQHEEKIRQLRDYTTRVQEICNSRVSINLLPQELLLRILRSVTEQLWLDRSAQIRLRQVCRLRCNVIDRSPRFWMDHLAPDIPTTLTRIRGYFHIVLAAFEKTKAVARLSFSSITDSSPPLHPCHRMRHASLPSGSTA</sequence>
<accession>A0A371CT72</accession>
<evidence type="ECO:0000259" key="1">
    <source>
        <dbReference type="PROSITE" id="PS50181"/>
    </source>
</evidence>
<dbReference type="EMBL" id="KZ857464">
    <property type="protein sequence ID" value="RDX43485.1"/>
    <property type="molecule type" value="Genomic_DNA"/>
</dbReference>
<reference evidence="2 3" key="1">
    <citation type="journal article" date="2018" name="Biotechnol. Biofuels">
        <title>Integrative visual omics of the white-rot fungus Polyporus brumalis exposes the biotechnological potential of its oxidative enzymes for delignifying raw plant biomass.</title>
        <authorList>
            <person name="Miyauchi S."/>
            <person name="Rancon A."/>
            <person name="Drula E."/>
            <person name="Hage H."/>
            <person name="Chaduli D."/>
            <person name="Favel A."/>
            <person name="Grisel S."/>
            <person name="Henrissat B."/>
            <person name="Herpoel-Gimbert I."/>
            <person name="Ruiz-Duenas F.J."/>
            <person name="Chevret D."/>
            <person name="Hainaut M."/>
            <person name="Lin J."/>
            <person name="Wang M."/>
            <person name="Pangilinan J."/>
            <person name="Lipzen A."/>
            <person name="Lesage-Meessen L."/>
            <person name="Navarro D."/>
            <person name="Riley R."/>
            <person name="Grigoriev I.V."/>
            <person name="Zhou S."/>
            <person name="Raouche S."/>
            <person name="Rosso M.N."/>
        </authorList>
    </citation>
    <scope>NUCLEOTIDE SEQUENCE [LARGE SCALE GENOMIC DNA]</scope>
    <source>
        <strain evidence="2 3">BRFM 1820</strain>
    </source>
</reference>
<gene>
    <name evidence="2" type="ORF">OH76DRAFT_1410137</name>
</gene>
<dbReference type="InterPro" id="IPR036047">
    <property type="entry name" value="F-box-like_dom_sf"/>
</dbReference>
<dbReference type="SUPFAM" id="SSF81383">
    <property type="entry name" value="F-box domain"/>
    <property type="match status" value="1"/>
</dbReference>
<proteinExistence type="predicted"/>
<name>A0A371CT72_9APHY</name>
<evidence type="ECO:0000313" key="3">
    <source>
        <dbReference type="Proteomes" id="UP000256964"/>
    </source>
</evidence>
<dbReference type="InterPro" id="IPR001810">
    <property type="entry name" value="F-box_dom"/>
</dbReference>
<keyword evidence="3" id="KW-1185">Reference proteome</keyword>
<dbReference type="PROSITE" id="PS50181">
    <property type="entry name" value="FBOX"/>
    <property type="match status" value="1"/>
</dbReference>
<protein>
    <recommendedName>
        <fullName evidence="1">F-box domain-containing protein</fullName>
    </recommendedName>
</protein>
<evidence type="ECO:0000313" key="2">
    <source>
        <dbReference type="EMBL" id="RDX43485.1"/>
    </source>
</evidence>
<organism evidence="2 3">
    <name type="scientific">Lentinus brumalis</name>
    <dbReference type="NCBI Taxonomy" id="2498619"/>
    <lineage>
        <taxon>Eukaryota</taxon>
        <taxon>Fungi</taxon>
        <taxon>Dikarya</taxon>
        <taxon>Basidiomycota</taxon>
        <taxon>Agaricomycotina</taxon>
        <taxon>Agaricomycetes</taxon>
        <taxon>Polyporales</taxon>
        <taxon>Polyporaceae</taxon>
        <taxon>Lentinus</taxon>
    </lineage>
</organism>
<feature type="domain" description="F-box" evidence="1">
    <location>
        <begin position="76"/>
        <end position="129"/>
    </location>
</feature>
<dbReference type="Proteomes" id="UP000256964">
    <property type="component" value="Unassembled WGS sequence"/>
</dbReference>
<dbReference type="AlphaFoldDB" id="A0A371CT72"/>